<evidence type="ECO:0000313" key="7">
    <source>
        <dbReference type="EMBL" id="KIY67518.1"/>
    </source>
</evidence>
<reference evidence="7 8" key="1">
    <citation type="journal article" date="2015" name="Fungal Genet. Biol.">
        <title>Evolution of novel wood decay mechanisms in Agaricales revealed by the genome sequences of Fistulina hepatica and Cylindrobasidium torrendii.</title>
        <authorList>
            <person name="Floudas D."/>
            <person name="Held B.W."/>
            <person name="Riley R."/>
            <person name="Nagy L.G."/>
            <person name="Koehler G."/>
            <person name="Ransdell A.S."/>
            <person name="Younus H."/>
            <person name="Chow J."/>
            <person name="Chiniquy J."/>
            <person name="Lipzen A."/>
            <person name="Tritt A."/>
            <person name="Sun H."/>
            <person name="Haridas S."/>
            <person name="LaButti K."/>
            <person name="Ohm R.A."/>
            <person name="Kues U."/>
            <person name="Blanchette R.A."/>
            <person name="Grigoriev I.V."/>
            <person name="Minto R.E."/>
            <person name="Hibbett D.S."/>
        </authorList>
    </citation>
    <scope>NUCLEOTIDE SEQUENCE [LARGE SCALE GENOMIC DNA]</scope>
    <source>
        <strain evidence="7 8">FP15055 ss-10</strain>
    </source>
</reference>
<dbReference type="PANTHER" id="PTHR10963">
    <property type="entry name" value="GLYCOSYL HYDROLASE-RELATED"/>
    <property type="match status" value="1"/>
</dbReference>
<feature type="signal peptide" evidence="5">
    <location>
        <begin position="1"/>
        <end position="22"/>
    </location>
</feature>
<dbReference type="STRING" id="1314674.A0A0D7BAE4"/>
<evidence type="ECO:0000313" key="8">
    <source>
        <dbReference type="Proteomes" id="UP000054007"/>
    </source>
</evidence>
<dbReference type="OrthoDB" id="192832at2759"/>
<evidence type="ECO:0000259" key="6">
    <source>
        <dbReference type="PROSITE" id="PS51762"/>
    </source>
</evidence>
<dbReference type="InterPro" id="IPR000757">
    <property type="entry name" value="Beta-glucanase-like"/>
</dbReference>
<keyword evidence="5" id="KW-0732">Signal</keyword>
<feature type="region of interest" description="Disordered" evidence="4">
    <location>
        <begin position="73"/>
        <end position="119"/>
    </location>
</feature>
<dbReference type="Gene3D" id="2.60.120.200">
    <property type="match status" value="1"/>
</dbReference>
<sequence length="432" mass="45934">MRARSLPLSLALLLSVSDCTSASFVSRMHDKATRHTKAFARDIRAAFAPILPRQDDSAQQRLTYCKLTDNGLTGNSGGGGGNTSSGEGATTYSGHGGSGGGWGTATGSASSAAPTGSSVNSPWKLVQELSGSGFFDESNWEYWSSKDPTNGFVDYLTASDGWANNLLEINDDGHAIMRVETTGTVGDEGRKSIRIHSKSTYNIGTLSIMDAKHMPTGCGSWPAWWSNGPNWPIGGEIDILEGVNDYTNNQYTIHTDSGCRLTTDDASKLDITGTVVGGTNCAAHETGNQGCGVRSPSNVSFGAAFNGNNGGVYALSWTDEGLAIWFWPTDEVPSDVTAGTPVPSTWGTAAARWAASGCDPSKYFYDNTFIFDTTFCGDWAGSAWSNSGLPGQEESCAARTGYSTCEDYVRNKGGSFTEAYWEIRSVKFYSLK</sequence>
<keyword evidence="3" id="KW-0326">Glycosidase</keyword>
<evidence type="ECO:0000256" key="5">
    <source>
        <dbReference type="SAM" id="SignalP"/>
    </source>
</evidence>
<feature type="compositionally biased region" description="Gly residues" evidence="4">
    <location>
        <begin position="74"/>
        <end position="83"/>
    </location>
</feature>
<organism evidence="7 8">
    <name type="scientific">Cylindrobasidium torrendii FP15055 ss-10</name>
    <dbReference type="NCBI Taxonomy" id="1314674"/>
    <lineage>
        <taxon>Eukaryota</taxon>
        <taxon>Fungi</taxon>
        <taxon>Dikarya</taxon>
        <taxon>Basidiomycota</taxon>
        <taxon>Agaricomycotina</taxon>
        <taxon>Agaricomycetes</taxon>
        <taxon>Agaricomycetidae</taxon>
        <taxon>Agaricales</taxon>
        <taxon>Marasmiineae</taxon>
        <taxon>Physalacriaceae</taxon>
        <taxon>Cylindrobasidium</taxon>
    </lineage>
</organism>
<dbReference type="Pfam" id="PF26113">
    <property type="entry name" value="GH16_XgeA"/>
    <property type="match status" value="1"/>
</dbReference>
<dbReference type="AlphaFoldDB" id="A0A0D7BAE4"/>
<dbReference type="InterPro" id="IPR013320">
    <property type="entry name" value="ConA-like_dom_sf"/>
</dbReference>
<dbReference type="Proteomes" id="UP000054007">
    <property type="component" value="Unassembled WGS sequence"/>
</dbReference>
<dbReference type="GO" id="GO:0004553">
    <property type="term" value="F:hydrolase activity, hydrolyzing O-glycosyl compounds"/>
    <property type="evidence" value="ECO:0007669"/>
    <property type="project" value="InterPro"/>
</dbReference>
<protein>
    <submittedName>
        <fullName evidence="7">Glycoside hydrolase family 16 protein</fullName>
    </submittedName>
</protein>
<feature type="compositionally biased region" description="Low complexity" evidence="4">
    <location>
        <begin position="84"/>
        <end position="93"/>
    </location>
</feature>
<evidence type="ECO:0000256" key="4">
    <source>
        <dbReference type="SAM" id="MobiDB-lite"/>
    </source>
</evidence>
<evidence type="ECO:0000256" key="2">
    <source>
        <dbReference type="ARBA" id="ARBA00022801"/>
    </source>
</evidence>
<evidence type="ECO:0000256" key="3">
    <source>
        <dbReference type="ARBA" id="ARBA00023295"/>
    </source>
</evidence>
<dbReference type="FunFam" id="2.60.120.200:FF:000114">
    <property type="entry name" value="Probable endo-1,3(4)-beta-glucanase NFIA_089530"/>
    <property type="match status" value="1"/>
</dbReference>
<comment type="similarity">
    <text evidence="1">Belongs to the glycosyl hydrolase 16 family.</text>
</comment>
<feature type="chain" id="PRO_5002317220" evidence="5">
    <location>
        <begin position="23"/>
        <end position="432"/>
    </location>
</feature>
<dbReference type="PANTHER" id="PTHR10963:SF24">
    <property type="entry name" value="GLYCOSIDASE C21B10.07-RELATED"/>
    <property type="match status" value="1"/>
</dbReference>
<dbReference type="EMBL" id="KN880524">
    <property type="protein sequence ID" value="KIY67518.1"/>
    <property type="molecule type" value="Genomic_DNA"/>
</dbReference>
<evidence type="ECO:0000256" key="1">
    <source>
        <dbReference type="ARBA" id="ARBA00006865"/>
    </source>
</evidence>
<accession>A0A0D7BAE4</accession>
<dbReference type="InterPro" id="IPR050546">
    <property type="entry name" value="Glycosyl_Hydrlase_16"/>
</dbReference>
<dbReference type="GO" id="GO:0009251">
    <property type="term" value="P:glucan catabolic process"/>
    <property type="evidence" value="ECO:0007669"/>
    <property type="project" value="TreeGrafter"/>
</dbReference>
<feature type="compositionally biased region" description="Low complexity" evidence="4">
    <location>
        <begin position="105"/>
        <end position="118"/>
    </location>
</feature>
<dbReference type="CDD" id="cd02181">
    <property type="entry name" value="GH16_fungal_Lam16A_glucanase"/>
    <property type="match status" value="1"/>
</dbReference>
<feature type="compositionally biased region" description="Gly residues" evidence="4">
    <location>
        <begin position="94"/>
        <end position="104"/>
    </location>
</feature>
<feature type="domain" description="GH16" evidence="6">
    <location>
        <begin position="114"/>
        <end position="388"/>
    </location>
</feature>
<keyword evidence="2 7" id="KW-0378">Hydrolase</keyword>
<dbReference type="SUPFAM" id="SSF49899">
    <property type="entry name" value="Concanavalin A-like lectins/glucanases"/>
    <property type="match status" value="1"/>
</dbReference>
<gene>
    <name evidence="7" type="ORF">CYLTODRAFT_422473</name>
</gene>
<keyword evidence="8" id="KW-1185">Reference proteome</keyword>
<name>A0A0D7BAE4_9AGAR</name>
<proteinExistence type="inferred from homology"/>
<dbReference type="PROSITE" id="PS51762">
    <property type="entry name" value="GH16_2"/>
    <property type="match status" value="1"/>
</dbReference>